<dbReference type="EMBL" id="JAJVDC020000117">
    <property type="protein sequence ID" value="KAL1623630.1"/>
    <property type="molecule type" value="Genomic_DNA"/>
</dbReference>
<comment type="subcellular location">
    <subcellularLocation>
        <location evidence="1">Cell membrane</location>
        <topology evidence="1">Multi-pass membrane protein</topology>
    </subcellularLocation>
</comment>
<dbReference type="PANTHER" id="PTHR46494">
    <property type="entry name" value="CORA FAMILY METAL ION TRANSPORTER (EUROFUNG)"/>
    <property type="match status" value="1"/>
</dbReference>
<evidence type="ECO:0000256" key="5">
    <source>
        <dbReference type="SAM" id="Phobius"/>
    </source>
</evidence>
<evidence type="ECO:0000256" key="4">
    <source>
        <dbReference type="ARBA" id="ARBA00023136"/>
    </source>
</evidence>
<evidence type="ECO:0000313" key="7">
    <source>
        <dbReference type="Proteomes" id="UP001521116"/>
    </source>
</evidence>
<keyword evidence="4 5" id="KW-0472">Membrane</keyword>
<proteinExistence type="predicted"/>
<dbReference type="InterPro" id="IPR002523">
    <property type="entry name" value="MgTranspt_CorA/ZnTranspt_ZntB"/>
</dbReference>
<evidence type="ECO:0000256" key="2">
    <source>
        <dbReference type="ARBA" id="ARBA00022692"/>
    </source>
</evidence>
<keyword evidence="3 5" id="KW-1133">Transmembrane helix</keyword>
<protein>
    <submittedName>
        <fullName evidence="6">Uncharacterized protein</fullName>
    </submittedName>
</protein>
<evidence type="ECO:0000256" key="3">
    <source>
        <dbReference type="ARBA" id="ARBA00022989"/>
    </source>
</evidence>
<keyword evidence="7" id="KW-1185">Reference proteome</keyword>
<sequence>MAQPPRYHPGVVSRATIAAQREGKNPNFFVPHTIEAGDALELGDIYDPRPSPVSWQWSIDTSNMPYLSHIKNLGRGSRRLQYLADFMEVTTSPLKWEFVCDKFVRDERAERTRICVLDFEPGIDTAQTDISSAPQLRSFLYESQGETKPPEARLFIVEDLSRTIIESLGSHFDIDPLFFREHISDYLWYQVRDAWTELPDMRHVLKKRTYFNVRYLRPRFFRNEQSLVEARQQTGLFNVLRRLEAYPSQKPVIEGQGSSVGLLRTKSALWVRPNKDDESGVVAIMLVDPTITKGYPLWGGYNTFEQTPSMYSFIPEEPPRTSAFEDVIFWTKKMTDRDIANISDHPALFAEQLLCLVCSEWMILLRYVSTRIANVDWDLENPDFLKDPNCIESALRRLHPWRRSVPRYLEMIGETTEALSRYRESSPEQGEVFSRLLPDFFSIKAQLKTLETQIDRLVAVASTTVSIEETRGAFRQNRDVVRLTYLAFIFFPLTFISSIFSMSSDLSSLKTTFYIYFPISIALTFITSILLVGPEGLKDSLKNILKGFQNAFSPDRKSR</sequence>
<dbReference type="Pfam" id="PF01544">
    <property type="entry name" value="CorA"/>
    <property type="match status" value="1"/>
</dbReference>
<dbReference type="Proteomes" id="UP001521116">
    <property type="component" value="Unassembled WGS sequence"/>
</dbReference>
<name>A0ABR3SLL0_9PEZI</name>
<dbReference type="Gene3D" id="1.20.58.340">
    <property type="entry name" value="Magnesium transport protein CorA, transmembrane region"/>
    <property type="match status" value="1"/>
</dbReference>
<keyword evidence="2 5" id="KW-0812">Transmembrane</keyword>
<organism evidence="6 7">
    <name type="scientific">Neofusicoccum ribis</name>
    <dbReference type="NCBI Taxonomy" id="45134"/>
    <lineage>
        <taxon>Eukaryota</taxon>
        <taxon>Fungi</taxon>
        <taxon>Dikarya</taxon>
        <taxon>Ascomycota</taxon>
        <taxon>Pezizomycotina</taxon>
        <taxon>Dothideomycetes</taxon>
        <taxon>Dothideomycetes incertae sedis</taxon>
        <taxon>Botryosphaeriales</taxon>
        <taxon>Botryosphaeriaceae</taxon>
        <taxon>Neofusicoccum</taxon>
    </lineage>
</organism>
<dbReference type="SUPFAM" id="SSF144083">
    <property type="entry name" value="Magnesium transport protein CorA, transmembrane region"/>
    <property type="match status" value="1"/>
</dbReference>
<gene>
    <name evidence="6" type="ORF">SLS56_008213</name>
</gene>
<reference evidence="6 7" key="1">
    <citation type="submission" date="2024-02" db="EMBL/GenBank/DDBJ databases">
        <title>De novo assembly and annotation of 12 fungi associated with fruit tree decline syndrome in Ontario, Canada.</title>
        <authorList>
            <person name="Sulman M."/>
            <person name="Ellouze W."/>
            <person name="Ilyukhin E."/>
        </authorList>
    </citation>
    <scope>NUCLEOTIDE SEQUENCE [LARGE SCALE GENOMIC DNA]</scope>
    <source>
        <strain evidence="6 7">M1-105</strain>
    </source>
</reference>
<comment type="caution">
    <text evidence="6">The sequence shown here is derived from an EMBL/GenBank/DDBJ whole genome shotgun (WGS) entry which is preliminary data.</text>
</comment>
<dbReference type="PANTHER" id="PTHR46494:SF1">
    <property type="entry name" value="CORA FAMILY METAL ION TRANSPORTER (EUROFUNG)"/>
    <property type="match status" value="1"/>
</dbReference>
<evidence type="ECO:0000256" key="1">
    <source>
        <dbReference type="ARBA" id="ARBA00004651"/>
    </source>
</evidence>
<evidence type="ECO:0000313" key="6">
    <source>
        <dbReference type="EMBL" id="KAL1623630.1"/>
    </source>
</evidence>
<feature type="transmembrane region" description="Helical" evidence="5">
    <location>
        <begin position="480"/>
        <end position="501"/>
    </location>
</feature>
<dbReference type="InterPro" id="IPR045863">
    <property type="entry name" value="CorA_TM1_TM2"/>
</dbReference>
<feature type="transmembrane region" description="Helical" evidence="5">
    <location>
        <begin position="513"/>
        <end position="532"/>
    </location>
</feature>
<accession>A0ABR3SLL0</accession>